<reference evidence="6 7" key="1">
    <citation type="submission" date="2016-10" db="EMBL/GenBank/DDBJ databases">
        <title>Comparative genome analysis of multiple Pseudomonas spp. focuses on biocontrol and plant growth promoting traits.</title>
        <authorList>
            <person name="Tao X.-Y."/>
            <person name="Taylor C.G."/>
        </authorList>
    </citation>
    <scope>NUCLEOTIDE SEQUENCE [LARGE SCALE GENOMIC DNA]</scope>
    <source>
        <strain evidence="6 7">48H11</strain>
    </source>
</reference>
<dbReference type="OrthoDB" id="3084at2"/>
<feature type="transmembrane region" description="Helical" evidence="5">
    <location>
        <begin position="35"/>
        <end position="58"/>
    </location>
</feature>
<dbReference type="AlphaFoldDB" id="A0A423H9J0"/>
<keyword evidence="2 5" id="KW-0812">Transmembrane</keyword>
<comment type="subcellular location">
    <subcellularLocation>
        <location evidence="1">Membrane</location>
        <topology evidence="1">Single-pass membrane protein</topology>
    </subcellularLocation>
</comment>
<dbReference type="PANTHER" id="PTHR30386">
    <property type="entry name" value="MEMBRANE FUSION SUBUNIT OF EMRAB-TOLC MULTIDRUG EFFLUX PUMP"/>
    <property type="match status" value="1"/>
</dbReference>
<evidence type="ECO:0000256" key="1">
    <source>
        <dbReference type="ARBA" id="ARBA00004167"/>
    </source>
</evidence>
<evidence type="ECO:0000256" key="4">
    <source>
        <dbReference type="ARBA" id="ARBA00023136"/>
    </source>
</evidence>
<evidence type="ECO:0000256" key="5">
    <source>
        <dbReference type="SAM" id="Phobius"/>
    </source>
</evidence>
<evidence type="ECO:0000256" key="3">
    <source>
        <dbReference type="ARBA" id="ARBA00022989"/>
    </source>
</evidence>
<proteinExistence type="predicted"/>
<dbReference type="EMBL" id="MOBJ01000006">
    <property type="protein sequence ID" value="RON09789.1"/>
    <property type="molecule type" value="Genomic_DNA"/>
</dbReference>
<evidence type="ECO:0000313" key="6">
    <source>
        <dbReference type="EMBL" id="RON09789.1"/>
    </source>
</evidence>
<evidence type="ECO:0000256" key="2">
    <source>
        <dbReference type="ARBA" id="ARBA00022692"/>
    </source>
</evidence>
<comment type="caution">
    <text evidence="6">The sequence shown here is derived from an EMBL/GenBank/DDBJ whole genome shotgun (WGS) entry which is preliminary data.</text>
</comment>
<dbReference type="GO" id="GO:0016020">
    <property type="term" value="C:membrane"/>
    <property type="evidence" value="ECO:0007669"/>
    <property type="project" value="UniProtKB-SubCell"/>
</dbReference>
<organism evidence="6 7">
    <name type="scientific">Pseudomonas brassicacearum</name>
    <dbReference type="NCBI Taxonomy" id="930166"/>
    <lineage>
        <taxon>Bacteria</taxon>
        <taxon>Pseudomonadati</taxon>
        <taxon>Pseudomonadota</taxon>
        <taxon>Gammaproteobacteria</taxon>
        <taxon>Pseudomonadales</taxon>
        <taxon>Pseudomonadaceae</taxon>
        <taxon>Pseudomonas</taxon>
    </lineage>
</organism>
<name>A0A423H9J0_9PSED</name>
<dbReference type="Gene3D" id="2.40.50.100">
    <property type="match status" value="2"/>
</dbReference>
<dbReference type="InterPro" id="IPR050739">
    <property type="entry name" value="MFP"/>
</dbReference>
<evidence type="ECO:0000313" key="7">
    <source>
        <dbReference type="Proteomes" id="UP000286071"/>
    </source>
</evidence>
<dbReference type="RefSeq" id="WP_123424537.1">
    <property type="nucleotide sequence ID" value="NZ_MOBJ01000006.1"/>
</dbReference>
<keyword evidence="3 5" id="KW-1133">Transmembrane helix</keyword>
<accession>A0A423H9J0</accession>
<keyword evidence="4 5" id="KW-0472">Membrane</keyword>
<dbReference type="PANTHER" id="PTHR30386:SF26">
    <property type="entry name" value="TRANSPORT PROTEIN COMB"/>
    <property type="match status" value="1"/>
</dbReference>
<dbReference type="Proteomes" id="UP000286071">
    <property type="component" value="Unassembled WGS sequence"/>
</dbReference>
<protein>
    <submittedName>
        <fullName evidence="6">Uncharacterized protein</fullName>
    </submittedName>
</protein>
<gene>
    <name evidence="6" type="ORF">BK659_07665</name>
</gene>
<sequence length="368" mass="41405">MKIRFDSRKELNPTQEHGLSVLYAPGKRMAFRMRWYLILLLVASPLLWLGGKLVYGMLMIDAPAQLRLPILEVRAREAGRVDQLFVTAGEQVQADQQLISLDNPEWRARLLQLAAMPVNAVPPGHGALGEKDRQLLRTRVGRAEQRVRALENLVEQGAATRGEVLAAQSERDGYQSDLLAFERREQLARQSPSGFEREVIAQNSEQQWLKTRLAALSVKAVQSGRIAEVLVNPGENVGAGTLLMRLERLEEPLLWIYLEPLNISYAVIGQPLRVRMPNGDWLPAHVVQAVDSAGRTPTVLRGPFATSEMGLQVAARFDEALPPRWRIDQLPLNVRFPTDWQQMFSAGRELIERFEGLIAMDRTTATQE</sequence>